<dbReference type="PANTHER" id="PTHR43362">
    <property type="entry name" value="MANNITOL DEHYDROGENASE DSF1-RELATED"/>
    <property type="match status" value="1"/>
</dbReference>
<dbReference type="InterPro" id="IPR013118">
    <property type="entry name" value="Mannitol_DH_C"/>
</dbReference>
<keyword evidence="1 5" id="KW-0560">Oxidoreductase</keyword>
<comment type="caution">
    <text evidence="5">The sequence shown here is derived from an EMBL/GenBank/DDBJ whole genome shotgun (WGS) entry which is preliminary data.</text>
</comment>
<dbReference type="PATRIC" id="fig|631454.5.peg.447"/>
<dbReference type="EC" id="1.1.1.57" evidence="5"/>
<keyword evidence="2" id="KW-0520">NAD</keyword>
<evidence type="ECO:0000313" key="6">
    <source>
        <dbReference type="Proteomes" id="UP000017819"/>
    </source>
</evidence>
<feature type="domain" description="Mannitol dehydrogenase C-terminal" evidence="4">
    <location>
        <begin position="285"/>
        <end position="464"/>
    </location>
</feature>
<dbReference type="OrthoDB" id="271711at2"/>
<dbReference type="InterPro" id="IPR013328">
    <property type="entry name" value="6PGD_dom2"/>
</dbReference>
<dbReference type="STRING" id="631454.N177_0455"/>
<gene>
    <name evidence="5" type="ORF">N177_0455</name>
</gene>
<dbReference type="AlphaFoldDB" id="V4RP38"/>
<sequence length="499" mass="53072">MSERLGSATLASARDAAARPAYDPASHGTGIVHLGIGAFHRAHQAVYTDDALAQAGGDWRILGVSLRSTGVVDALNAQDGLYTLLTRGSDGTTARIVGSIATAVAAARSGERLLVALQDPATKIVTLTVTEKAYGIDRAAGDVDEAHPAVAADLAAPGNPSGVLGLLVEGLRRRRLAGTAPFAVLSCDNLPENGKLLRMGVIAFARRARPRLADFIERRVSFPSSMVDRITPAAGDETLAEAERLTGLRDEAAIETEPFSQWVIEDRFPHGRPAWEAGGALFVDDVAPYEQMKLRMLNGAHSMLAYAGFLSGRGFVRDVMADPALALLVRRHMAAAAATLKPLSGIDRAAYAEDLLKRFSNPAIAHQTYQIAMDGTEKLPQRIAAPAIEALERGTPVRPFAFAAAMWMRYCLGRSEAGDTYALRDPREAAIASAVSSAGGDASVLAGALLALPDVFPERLRSDEAFRAPLVEILGRVMAEGVRPVVEAEARMVERRERG</sequence>
<dbReference type="PANTHER" id="PTHR43362:SF1">
    <property type="entry name" value="MANNITOL DEHYDROGENASE 2-RELATED"/>
    <property type="match status" value="1"/>
</dbReference>
<dbReference type="SUPFAM" id="SSF48179">
    <property type="entry name" value="6-phosphogluconate dehydrogenase C-terminal domain-like"/>
    <property type="match status" value="1"/>
</dbReference>
<dbReference type="Gene3D" id="1.10.1040.10">
    <property type="entry name" value="N-(1-d-carboxylethyl)-l-norvaline Dehydrogenase, domain 2"/>
    <property type="match status" value="1"/>
</dbReference>
<evidence type="ECO:0000259" key="3">
    <source>
        <dbReference type="Pfam" id="PF01232"/>
    </source>
</evidence>
<keyword evidence="6" id="KW-1185">Reference proteome</keyword>
<accession>V4RP38</accession>
<dbReference type="InterPro" id="IPR008927">
    <property type="entry name" value="6-PGluconate_DH-like_C_sf"/>
</dbReference>
<dbReference type="InterPro" id="IPR000669">
    <property type="entry name" value="Mannitol_DH"/>
</dbReference>
<dbReference type="InterPro" id="IPR013131">
    <property type="entry name" value="Mannitol_DH_N"/>
</dbReference>
<evidence type="ECO:0000313" key="5">
    <source>
        <dbReference type="EMBL" id="ESR27029.1"/>
    </source>
</evidence>
<protein>
    <submittedName>
        <fullName evidence="5">D-mannonate oxidoreductase</fullName>
        <ecNumber evidence="5">1.1.1.57</ecNumber>
    </submittedName>
</protein>
<organism evidence="5 6">
    <name type="scientific">Lutibaculum baratangense AMV1</name>
    <dbReference type="NCBI Taxonomy" id="631454"/>
    <lineage>
        <taxon>Bacteria</taxon>
        <taxon>Pseudomonadati</taxon>
        <taxon>Pseudomonadota</taxon>
        <taxon>Alphaproteobacteria</taxon>
        <taxon>Hyphomicrobiales</taxon>
        <taxon>Tepidamorphaceae</taxon>
        <taxon>Lutibaculum</taxon>
    </lineage>
</organism>
<dbReference type="PROSITE" id="PS00974">
    <property type="entry name" value="MANNITOL_DHGENASE"/>
    <property type="match status" value="1"/>
</dbReference>
<dbReference type="RefSeq" id="WP_023430606.1">
    <property type="nucleotide sequence ID" value="NZ_AWXZ01000012.1"/>
</dbReference>
<dbReference type="InterPro" id="IPR050988">
    <property type="entry name" value="Mannitol_DH/Oxidoreductase"/>
</dbReference>
<feature type="domain" description="Mannitol dehydrogenase N-terminal" evidence="3">
    <location>
        <begin position="30"/>
        <end position="276"/>
    </location>
</feature>
<reference evidence="5 6" key="1">
    <citation type="journal article" date="2014" name="Genome Announc.">
        <title>Draft Genome Sequence of Lutibaculum baratangense Strain AMV1T, Isolated from a Mud Volcano in Andamans, India.</title>
        <authorList>
            <person name="Singh A."/>
            <person name="Sreenivas A."/>
            <person name="Sathyanarayana Reddy G."/>
            <person name="Pinnaka A.K."/>
            <person name="Shivaji S."/>
        </authorList>
    </citation>
    <scope>NUCLEOTIDE SEQUENCE [LARGE SCALE GENOMIC DNA]</scope>
    <source>
        <strain evidence="5 6">AMV1</strain>
    </source>
</reference>
<dbReference type="Gene3D" id="3.40.50.720">
    <property type="entry name" value="NAD(P)-binding Rossmann-like Domain"/>
    <property type="match status" value="1"/>
</dbReference>
<evidence type="ECO:0000256" key="1">
    <source>
        <dbReference type="ARBA" id="ARBA00023002"/>
    </source>
</evidence>
<evidence type="ECO:0000256" key="2">
    <source>
        <dbReference type="ARBA" id="ARBA00023027"/>
    </source>
</evidence>
<dbReference type="GO" id="GO:0019594">
    <property type="term" value="P:mannitol metabolic process"/>
    <property type="evidence" value="ECO:0007669"/>
    <property type="project" value="InterPro"/>
</dbReference>
<dbReference type="SUPFAM" id="SSF51735">
    <property type="entry name" value="NAD(P)-binding Rossmann-fold domains"/>
    <property type="match status" value="1"/>
</dbReference>
<dbReference type="Proteomes" id="UP000017819">
    <property type="component" value="Unassembled WGS sequence"/>
</dbReference>
<dbReference type="EMBL" id="AWXZ01000012">
    <property type="protein sequence ID" value="ESR27029.1"/>
    <property type="molecule type" value="Genomic_DNA"/>
</dbReference>
<proteinExistence type="predicted"/>
<name>V4RP38_9HYPH</name>
<dbReference type="eggNOG" id="COG0246">
    <property type="taxonomic scope" value="Bacteria"/>
</dbReference>
<dbReference type="GO" id="GO:0008866">
    <property type="term" value="F:fructuronate reductase activity"/>
    <property type="evidence" value="ECO:0007669"/>
    <property type="project" value="UniProtKB-EC"/>
</dbReference>
<dbReference type="InterPro" id="IPR036291">
    <property type="entry name" value="NAD(P)-bd_dom_sf"/>
</dbReference>
<dbReference type="Pfam" id="PF01232">
    <property type="entry name" value="Mannitol_dh"/>
    <property type="match status" value="1"/>
</dbReference>
<dbReference type="InterPro" id="IPR023027">
    <property type="entry name" value="Mannitol_DH_CS"/>
</dbReference>
<dbReference type="PRINTS" id="PR00084">
    <property type="entry name" value="MTLDHDRGNASE"/>
</dbReference>
<evidence type="ECO:0000259" key="4">
    <source>
        <dbReference type="Pfam" id="PF08125"/>
    </source>
</evidence>
<dbReference type="Pfam" id="PF08125">
    <property type="entry name" value="Mannitol_dh_C"/>
    <property type="match status" value="1"/>
</dbReference>